<evidence type="ECO:0000313" key="2">
    <source>
        <dbReference type="WBParaSite" id="nRc.2.0.1.t16885-RA"/>
    </source>
</evidence>
<dbReference type="WBParaSite" id="nRc.2.0.1.t16885-RA">
    <property type="protein sequence ID" value="nRc.2.0.1.t16885-RA"/>
    <property type="gene ID" value="nRc.2.0.1.g16885"/>
</dbReference>
<evidence type="ECO:0000313" key="1">
    <source>
        <dbReference type="Proteomes" id="UP000887565"/>
    </source>
</evidence>
<dbReference type="Proteomes" id="UP000887565">
    <property type="component" value="Unplaced"/>
</dbReference>
<proteinExistence type="predicted"/>
<name>A0A915ISN7_ROMCU</name>
<dbReference type="AlphaFoldDB" id="A0A915ISN7"/>
<reference evidence="2" key="1">
    <citation type="submission" date="2022-11" db="UniProtKB">
        <authorList>
            <consortium name="WormBaseParasite"/>
        </authorList>
    </citation>
    <scope>IDENTIFICATION</scope>
</reference>
<protein>
    <submittedName>
        <fullName evidence="2">Uncharacterized protein</fullName>
    </submittedName>
</protein>
<accession>A0A915ISN7</accession>
<keyword evidence="1" id="KW-1185">Reference proteome</keyword>
<organism evidence="1 2">
    <name type="scientific">Romanomermis culicivorax</name>
    <name type="common">Nematode worm</name>
    <dbReference type="NCBI Taxonomy" id="13658"/>
    <lineage>
        <taxon>Eukaryota</taxon>
        <taxon>Metazoa</taxon>
        <taxon>Ecdysozoa</taxon>
        <taxon>Nematoda</taxon>
        <taxon>Enoplea</taxon>
        <taxon>Dorylaimia</taxon>
        <taxon>Mermithida</taxon>
        <taxon>Mermithoidea</taxon>
        <taxon>Mermithidae</taxon>
        <taxon>Romanomermis</taxon>
    </lineage>
</organism>
<sequence length="61" mass="6940">MKFSLTSNKSYQRRHYDQTSNNRPLYAGTLITSIAVALGLKKPLLDDDEIKDQIKSSLIKN</sequence>